<dbReference type="GO" id="GO:0005975">
    <property type="term" value="P:carbohydrate metabolic process"/>
    <property type="evidence" value="ECO:0007669"/>
    <property type="project" value="InterPro"/>
</dbReference>
<dbReference type="Proteomes" id="UP000054928">
    <property type="component" value="Unassembled WGS sequence"/>
</dbReference>
<evidence type="ECO:0000256" key="5">
    <source>
        <dbReference type="SAM" id="SignalP"/>
    </source>
</evidence>
<evidence type="ECO:0000313" key="6">
    <source>
        <dbReference type="EMBL" id="CEG43839.1"/>
    </source>
</evidence>
<keyword evidence="3" id="KW-0326">Glycosidase</keyword>
<reference evidence="7" key="1">
    <citation type="submission" date="2014-09" db="EMBL/GenBank/DDBJ databases">
        <authorList>
            <person name="Sharma Rahul"/>
            <person name="Thines Marco"/>
        </authorList>
    </citation>
    <scope>NUCLEOTIDE SEQUENCE [LARGE SCALE GENOMIC DNA]</scope>
</reference>
<dbReference type="Pfam" id="PF00232">
    <property type="entry name" value="Glyco_hydro_1"/>
    <property type="match status" value="1"/>
</dbReference>
<feature type="chain" id="PRO_5006058843" description="Glycoside hydrolase" evidence="5">
    <location>
        <begin position="24"/>
        <end position="578"/>
    </location>
</feature>
<evidence type="ECO:0000256" key="4">
    <source>
        <dbReference type="RuleBase" id="RU003690"/>
    </source>
</evidence>
<dbReference type="EMBL" id="CCYD01000810">
    <property type="protein sequence ID" value="CEG43839.1"/>
    <property type="molecule type" value="Genomic_DNA"/>
</dbReference>
<dbReference type="InterPro" id="IPR017853">
    <property type="entry name" value="GH"/>
</dbReference>
<dbReference type="RefSeq" id="XP_024580208.1">
    <property type="nucleotide sequence ID" value="XM_024729874.1"/>
</dbReference>
<evidence type="ECO:0000256" key="2">
    <source>
        <dbReference type="ARBA" id="ARBA00022801"/>
    </source>
</evidence>
<name>A0A0P1AQR3_PLAHL</name>
<dbReference type="PANTHER" id="PTHR10353">
    <property type="entry name" value="GLYCOSYL HYDROLASE"/>
    <property type="match status" value="1"/>
</dbReference>
<dbReference type="AlphaFoldDB" id="A0A0P1AQR3"/>
<dbReference type="Gene3D" id="3.20.20.80">
    <property type="entry name" value="Glycosidases"/>
    <property type="match status" value="1"/>
</dbReference>
<evidence type="ECO:0008006" key="8">
    <source>
        <dbReference type="Google" id="ProtNLM"/>
    </source>
</evidence>
<sequence length="578" mass="65204">MQQLWRLSTVLFVILNLLSTIDSAVVASEARCFPPDFLFGTATAAVSVKSSLNISNHKWCSLDNYRPRSDRESDDDLNRRYIDDIQRTSDMGFSSFRFSISWSRIMSWNIEQRRMMPNFQGVALYHSILDEVLAKGLQAIVTLCHFDLPSELQTEHDPSGWLNSDIVMHFADFASLAFNQYGHKVKYWATFNEPLTFITGVCYSVYGESKGFDTAMYAATHNVLRSHATAVAIFRKLCQENESVVKLGARIGIVLNAAYGYPVDKSNAMDVAAAERKMQFDLGWFLMPLVTGDYPKVMRERVKERLPSFTLEEAAMVKGSYDVLMLNSYKSRMVTDCDSERSSVTCDDLLQGYARDRGIDDTQFSHGTRVAPPNTTKWSWLLEYSDDLLATAKWLHALTPKTQILLTENSLSSDDEGNDETQLQHHVEYAEQVYAAVVNEKFPIIGFTPSSLLNENQTPRSELPYDNNSMIPSFDLIRTSANWFARLSTTKCFDEETSALSVTINNMHETIAKQKDLHESEADIDDTAVVPWSLSEVILLVVVGLVVLGAITCEAIRELHFTSHGSPEEIQVLITIEE</sequence>
<dbReference type="SUPFAM" id="SSF51445">
    <property type="entry name" value="(Trans)glycosidases"/>
    <property type="match status" value="1"/>
</dbReference>
<accession>A0A0P1AQR3</accession>
<proteinExistence type="inferred from homology"/>
<dbReference type="OrthoDB" id="65569at2759"/>
<organism evidence="6 7">
    <name type="scientific">Plasmopara halstedii</name>
    <name type="common">Downy mildew of sunflower</name>
    <dbReference type="NCBI Taxonomy" id="4781"/>
    <lineage>
        <taxon>Eukaryota</taxon>
        <taxon>Sar</taxon>
        <taxon>Stramenopiles</taxon>
        <taxon>Oomycota</taxon>
        <taxon>Peronosporomycetes</taxon>
        <taxon>Peronosporales</taxon>
        <taxon>Peronosporaceae</taxon>
        <taxon>Plasmopara</taxon>
    </lineage>
</organism>
<protein>
    <recommendedName>
        <fullName evidence="8">Glycoside hydrolase</fullName>
    </recommendedName>
</protein>
<feature type="signal peptide" evidence="5">
    <location>
        <begin position="1"/>
        <end position="23"/>
    </location>
</feature>
<keyword evidence="2" id="KW-0378">Hydrolase</keyword>
<keyword evidence="5" id="KW-0732">Signal</keyword>
<dbReference type="InterPro" id="IPR001360">
    <property type="entry name" value="Glyco_hydro_1"/>
</dbReference>
<evidence type="ECO:0000256" key="3">
    <source>
        <dbReference type="ARBA" id="ARBA00023295"/>
    </source>
</evidence>
<dbReference type="GeneID" id="36409183"/>
<keyword evidence="7" id="KW-1185">Reference proteome</keyword>
<dbReference type="FunFam" id="3.20.20.80:FF:000099">
    <property type="entry name" value="Lactase-phlorizin hydrolase, putative"/>
    <property type="match status" value="1"/>
</dbReference>
<dbReference type="PANTHER" id="PTHR10353:SF36">
    <property type="entry name" value="LP05116P"/>
    <property type="match status" value="1"/>
</dbReference>
<dbReference type="STRING" id="4781.A0A0P1AQR3"/>
<evidence type="ECO:0000313" key="7">
    <source>
        <dbReference type="Proteomes" id="UP000054928"/>
    </source>
</evidence>
<dbReference type="GO" id="GO:0008422">
    <property type="term" value="F:beta-glucosidase activity"/>
    <property type="evidence" value="ECO:0007669"/>
    <property type="project" value="TreeGrafter"/>
</dbReference>
<evidence type="ECO:0000256" key="1">
    <source>
        <dbReference type="ARBA" id="ARBA00010838"/>
    </source>
</evidence>
<comment type="similarity">
    <text evidence="1 4">Belongs to the glycosyl hydrolase 1 family.</text>
</comment>